<proteinExistence type="predicted"/>
<dbReference type="Proteomes" id="UP000095743">
    <property type="component" value="Chromosome"/>
</dbReference>
<accession>A0A1D8GE28</accession>
<evidence type="ECO:0008006" key="4">
    <source>
        <dbReference type="Google" id="ProtNLM"/>
    </source>
</evidence>
<gene>
    <name evidence="2" type="ORF">Gferi_06025</name>
</gene>
<evidence type="ECO:0000256" key="1">
    <source>
        <dbReference type="SAM" id="Phobius"/>
    </source>
</evidence>
<organism evidence="2 3">
    <name type="scientific">Geosporobacter ferrireducens</name>
    <dbReference type="NCBI Taxonomy" id="1424294"/>
    <lineage>
        <taxon>Bacteria</taxon>
        <taxon>Bacillati</taxon>
        <taxon>Bacillota</taxon>
        <taxon>Clostridia</taxon>
        <taxon>Peptostreptococcales</taxon>
        <taxon>Thermotaleaceae</taxon>
        <taxon>Geosporobacter</taxon>
    </lineage>
</organism>
<dbReference type="OrthoDB" id="2088080at2"/>
<dbReference type="KEGG" id="gfe:Gferi_06025"/>
<dbReference type="AlphaFoldDB" id="A0A1D8GE28"/>
<name>A0A1D8GE28_9FIRM</name>
<keyword evidence="1" id="KW-1133">Transmembrane helix</keyword>
<keyword evidence="3" id="KW-1185">Reference proteome</keyword>
<evidence type="ECO:0000313" key="3">
    <source>
        <dbReference type="Proteomes" id="UP000095743"/>
    </source>
</evidence>
<protein>
    <recommendedName>
        <fullName evidence="4">DUF4175 domain-containing protein</fullName>
    </recommendedName>
</protein>
<keyword evidence="1" id="KW-0472">Membrane</keyword>
<sequence length="237" mass="25342">MNILGSLGQIYMFVLLALLFLGTGFAIWGFLQFFGEKNKKKPNVGGGIPAGKPQDNLLKGENTTTMKKGGFIMGNNGWFKLAVFSFVGILISVAVLGLVSANGSSANNIHLQHQQQDQYQNAMGSMNNGMPMGNMSGNMQMQGGMSVNMPMQGYMPTQGNMPMDYNTMMMQQIYQMQMQMNQIQQQLNMMNGNTQMQGGMSSTPQSGSMSSMPSGGGMGMMNMGGMSSGGGGGMGMM</sequence>
<feature type="transmembrane region" description="Helical" evidence="1">
    <location>
        <begin position="12"/>
        <end position="31"/>
    </location>
</feature>
<dbReference type="STRING" id="1424294.Gferi_06025"/>
<dbReference type="RefSeq" id="WP_069974723.1">
    <property type="nucleotide sequence ID" value="NZ_CP017269.1"/>
</dbReference>
<reference evidence="2 3" key="1">
    <citation type="submission" date="2016-09" db="EMBL/GenBank/DDBJ databases">
        <title>Genomic analysis reveals versatility of anaerobic energy metabolism of Geosporobacter ferrireducens IRF9 of phylum Firmicutes.</title>
        <authorList>
            <person name="Kim S.-J."/>
        </authorList>
    </citation>
    <scope>NUCLEOTIDE SEQUENCE [LARGE SCALE GENOMIC DNA]</scope>
    <source>
        <strain evidence="2 3">IRF9</strain>
    </source>
</reference>
<feature type="transmembrane region" description="Helical" evidence="1">
    <location>
        <begin position="77"/>
        <end position="99"/>
    </location>
</feature>
<keyword evidence="1" id="KW-0812">Transmembrane</keyword>
<evidence type="ECO:0000313" key="2">
    <source>
        <dbReference type="EMBL" id="AOT69157.1"/>
    </source>
</evidence>
<dbReference type="EMBL" id="CP017269">
    <property type="protein sequence ID" value="AOT69157.1"/>
    <property type="molecule type" value="Genomic_DNA"/>
</dbReference>